<dbReference type="EMBL" id="JBHUKQ010000016">
    <property type="protein sequence ID" value="MFD2485359.1"/>
    <property type="molecule type" value="Genomic_DNA"/>
</dbReference>
<sequence>MQIRLFGTIEARDGNGSIALGSLPHYRVLGVLALNLGNVVRTDHLLQALDSDLPGPLSRRAIQNVIMRIRKAIPREDDVCVLTVGSGYVLNAAPETVDLYRAVALIHRSQCEDDTGEADSSLESAMEMWHEPLFGWLATPAMRAMAEKKISLLLDSEYTSPFDRPASVRWP</sequence>
<gene>
    <name evidence="3" type="ORF">ACFSUT_34165</name>
</gene>
<keyword evidence="1" id="KW-0238">DNA-binding</keyword>
<organism evidence="3 4">
    <name type="scientific">Amycolatopsis albidoflavus</name>
    <dbReference type="NCBI Taxonomy" id="102226"/>
    <lineage>
        <taxon>Bacteria</taxon>
        <taxon>Bacillati</taxon>
        <taxon>Actinomycetota</taxon>
        <taxon>Actinomycetes</taxon>
        <taxon>Pseudonocardiales</taxon>
        <taxon>Pseudonocardiaceae</taxon>
        <taxon>Amycolatopsis</taxon>
    </lineage>
</organism>
<dbReference type="InterPro" id="IPR016032">
    <property type="entry name" value="Sig_transdc_resp-reg_C-effctor"/>
</dbReference>
<name>A0ABW5I7Q8_9PSEU</name>
<dbReference type="SMART" id="SM00862">
    <property type="entry name" value="Trans_reg_C"/>
    <property type="match status" value="1"/>
</dbReference>
<dbReference type="InterPro" id="IPR036388">
    <property type="entry name" value="WH-like_DNA-bd_sf"/>
</dbReference>
<reference evidence="4" key="1">
    <citation type="journal article" date="2019" name="Int. J. Syst. Evol. Microbiol.">
        <title>The Global Catalogue of Microorganisms (GCM) 10K type strain sequencing project: providing services to taxonomists for standard genome sequencing and annotation.</title>
        <authorList>
            <consortium name="The Broad Institute Genomics Platform"/>
            <consortium name="The Broad Institute Genome Sequencing Center for Infectious Disease"/>
            <person name="Wu L."/>
            <person name="Ma J."/>
        </authorList>
    </citation>
    <scope>NUCLEOTIDE SEQUENCE [LARGE SCALE GENOMIC DNA]</scope>
    <source>
        <strain evidence="4">CGMCC 4.7638</strain>
    </source>
</reference>
<evidence type="ECO:0000259" key="2">
    <source>
        <dbReference type="SMART" id="SM00862"/>
    </source>
</evidence>
<evidence type="ECO:0000313" key="4">
    <source>
        <dbReference type="Proteomes" id="UP001597542"/>
    </source>
</evidence>
<evidence type="ECO:0000313" key="3">
    <source>
        <dbReference type="EMBL" id="MFD2485359.1"/>
    </source>
</evidence>
<proteinExistence type="predicted"/>
<keyword evidence="4" id="KW-1185">Reference proteome</keyword>
<dbReference type="SUPFAM" id="SSF46894">
    <property type="entry name" value="C-terminal effector domain of the bipartite response regulators"/>
    <property type="match status" value="1"/>
</dbReference>
<dbReference type="Proteomes" id="UP001597542">
    <property type="component" value="Unassembled WGS sequence"/>
</dbReference>
<dbReference type="InterPro" id="IPR051677">
    <property type="entry name" value="AfsR-DnrI-RedD_regulator"/>
</dbReference>
<dbReference type="PANTHER" id="PTHR35807:SF1">
    <property type="entry name" value="TRANSCRIPTIONAL REGULATOR REDD"/>
    <property type="match status" value="1"/>
</dbReference>
<dbReference type="Gene3D" id="1.10.10.10">
    <property type="entry name" value="Winged helix-like DNA-binding domain superfamily/Winged helix DNA-binding domain"/>
    <property type="match status" value="1"/>
</dbReference>
<dbReference type="InterPro" id="IPR001867">
    <property type="entry name" value="OmpR/PhoB-type_DNA-bd"/>
</dbReference>
<dbReference type="PANTHER" id="PTHR35807">
    <property type="entry name" value="TRANSCRIPTIONAL REGULATOR REDD-RELATED"/>
    <property type="match status" value="1"/>
</dbReference>
<evidence type="ECO:0000256" key="1">
    <source>
        <dbReference type="ARBA" id="ARBA00023125"/>
    </source>
</evidence>
<comment type="caution">
    <text evidence="3">The sequence shown here is derived from an EMBL/GenBank/DDBJ whole genome shotgun (WGS) entry which is preliminary data.</text>
</comment>
<feature type="domain" description="OmpR/PhoB-type" evidence="2">
    <location>
        <begin position="15"/>
        <end position="90"/>
    </location>
</feature>
<protein>
    <recommendedName>
        <fullName evidence="2">OmpR/PhoB-type domain-containing protein</fullName>
    </recommendedName>
</protein>
<accession>A0ABW5I7Q8</accession>
<dbReference type="RefSeq" id="WP_344278775.1">
    <property type="nucleotide sequence ID" value="NZ_BAAAHV010000015.1"/>
</dbReference>